<feature type="chain" id="PRO_5046369258" evidence="2">
    <location>
        <begin position="22"/>
        <end position="184"/>
    </location>
</feature>
<evidence type="ECO:0000256" key="2">
    <source>
        <dbReference type="SAM" id="SignalP"/>
    </source>
</evidence>
<name>A0ABY7QSC7_9FIRM</name>
<organism evidence="4 5">
    <name type="scientific">Peptoniphilus equinus</name>
    <dbReference type="NCBI Taxonomy" id="3016343"/>
    <lineage>
        <taxon>Bacteria</taxon>
        <taxon>Bacillati</taxon>
        <taxon>Bacillota</taxon>
        <taxon>Tissierellia</taxon>
        <taxon>Tissierellales</taxon>
        <taxon>Peptoniphilaceae</taxon>
        <taxon>Peptoniphilus</taxon>
    </lineage>
</organism>
<evidence type="ECO:0000313" key="5">
    <source>
        <dbReference type="Proteomes" id="UP001210339"/>
    </source>
</evidence>
<protein>
    <submittedName>
        <fullName evidence="4">DUF4825 domain-containing protein</fullName>
    </submittedName>
</protein>
<feature type="region of interest" description="Disordered" evidence="1">
    <location>
        <begin position="25"/>
        <end position="61"/>
    </location>
</feature>
<accession>A0ABY7QSC7</accession>
<gene>
    <name evidence="4" type="ORF">O6R05_06765</name>
</gene>
<evidence type="ECO:0000256" key="1">
    <source>
        <dbReference type="SAM" id="MobiDB-lite"/>
    </source>
</evidence>
<feature type="domain" description="DUF4825" evidence="3">
    <location>
        <begin position="67"/>
        <end position="145"/>
    </location>
</feature>
<keyword evidence="5" id="KW-1185">Reference proteome</keyword>
<feature type="compositionally biased region" description="Polar residues" evidence="1">
    <location>
        <begin position="25"/>
        <end position="50"/>
    </location>
</feature>
<reference evidence="4 5" key="1">
    <citation type="submission" date="2023-01" db="EMBL/GenBank/DDBJ databases">
        <authorList>
            <person name="Lee S.H."/>
            <person name="Jung H.S."/>
            <person name="Yun J.U."/>
        </authorList>
    </citation>
    <scope>NUCLEOTIDE SEQUENCE [LARGE SCALE GENOMIC DNA]</scope>
    <source>
        <strain evidence="4 5">CBA3646</strain>
    </source>
</reference>
<feature type="signal peptide" evidence="2">
    <location>
        <begin position="1"/>
        <end position="21"/>
    </location>
</feature>
<proteinExistence type="predicted"/>
<evidence type="ECO:0000313" key="4">
    <source>
        <dbReference type="EMBL" id="WBW49698.1"/>
    </source>
</evidence>
<dbReference type="PROSITE" id="PS51257">
    <property type="entry name" value="PROKAR_LIPOPROTEIN"/>
    <property type="match status" value="1"/>
</dbReference>
<dbReference type="Proteomes" id="UP001210339">
    <property type="component" value="Chromosome"/>
</dbReference>
<keyword evidence="2" id="KW-0732">Signal</keyword>
<dbReference type="Pfam" id="PF16107">
    <property type="entry name" value="DUF4825"/>
    <property type="match status" value="1"/>
</dbReference>
<evidence type="ECO:0000259" key="3">
    <source>
        <dbReference type="Pfam" id="PF16107"/>
    </source>
</evidence>
<dbReference type="EMBL" id="CP115667">
    <property type="protein sequence ID" value="WBW49698.1"/>
    <property type="molecule type" value="Genomic_DNA"/>
</dbReference>
<dbReference type="InterPro" id="IPR032250">
    <property type="entry name" value="DUF4825"/>
</dbReference>
<feature type="compositionally biased region" description="Basic and acidic residues" evidence="1">
    <location>
        <begin position="51"/>
        <end position="61"/>
    </location>
</feature>
<sequence>MKLQPILLCAGLLLLSGCGQGNEANNAAGQSDPSGTNNTAETTVATQQPEASERDEAQRKPVDTAVLIANKTSYMGDNSKVGAILNALKLPGYAVNGFMLDGDTGIITIHVVPSENTSAVDFFKNSVVIFALVENAQVLRFVESDGNEVANVDRKSADALLAAAGTSFEDVGESEASLDAYLGQ</sequence>
<dbReference type="RefSeq" id="WP_271191229.1">
    <property type="nucleotide sequence ID" value="NZ_CP115667.1"/>
</dbReference>